<evidence type="ECO:0000256" key="4">
    <source>
        <dbReference type="ARBA" id="ARBA00022857"/>
    </source>
</evidence>
<dbReference type="GO" id="GO:0042351">
    <property type="term" value="P:'de novo' GDP-L-fucose biosynthetic process"/>
    <property type="evidence" value="ECO:0007669"/>
    <property type="project" value="UniProtKB-UniRule"/>
</dbReference>
<dbReference type="InterPro" id="IPR001509">
    <property type="entry name" value="Epimerase_deHydtase"/>
</dbReference>
<evidence type="ECO:0000259" key="10">
    <source>
        <dbReference type="Pfam" id="PF01370"/>
    </source>
</evidence>
<dbReference type="UniPathway" id="UPA00128">
    <property type="reaction ID" value="UER00191"/>
</dbReference>
<feature type="binding site" evidence="9">
    <location>
        <position position="189"/>
    </location>
    <ligand>
        <name>substrate</name>
    </ligand>
</feature>
<evidence type="ECO:0000256" key="9">
    <source>
        <dbReference type="HAMAP-Rule" id="MF_00956"/>
    </source>
</evidence>
<dbReference type="GO" id="GO:0050577">
    <property type="term" value="F:GDP-L-fucose synthase activity"/>
    <property type="evidence" value="ECO:0007669"/>
    <property type="project" value="UniProtKB-UniRule"/>
</dbReference>
<keyword evidence="12" id="KW-1185">Reference proteome</keyword>
<keyword evidence="5 9" id="KW-0560">Oxidoreductase</keyword>
<name>K2J3E8_9PROT</name>
<comment type="function">
    <text evidence="9">Catalyzes the two-step NADP-dependent conversion of GDP-4-dehydro-6-deoxy-D-mannose to GDP-fucose, involving an epimerase and a reductase reaction.</text>
</comment>
<feature type="site" description="Important for catalytic activity" evidence="9">
    <location>
        <position position="109"/>
    </location>
</feature>
<comment type="pathway">
    <text evidence="1 9">Nucleotide-sugar biosynthesis; GDP-L-fucose biosynthesis via de novo pathway; GDP-L-fucose from GDP-alpha-D-mannose: step 2/2.</text>
</comment>
<evidence type="ECO:0000256" key="3">
    <source>
        <dbReference type="ARBA" id="ARBA00012371"/>
    </source>
</evidence>
<dbReference type="RefSeq" id="WP_008945901.1">
    <property type="nucleotide sequence ID" value="NZ_AMRL01000030.1"/>
</dbReference>
<dbReference type="eggNOG" id="COG0451">
    <property type="taxonomic scope" value="Bacteria"/>
</dbReference>
<dbReference type="CDD" id="cd05239">
    <property type="entry name" value="GDP_FS_SDR_e"/>
    <property type="match status" value="1"/>
</dbReference>
<organism evidence="11 12">
    <name type="scientific">Oceanibaculum indicum P24</name>
    <dbReference type="NCBI Taxonomy" id="1207063"/>
    <lineage>
        <taxon>Bacteria</taxon>
        <taxon>Pseudomonadati</taxon>
        <taxon>Pseudomonadota</taxon>
        <taxon>Alphaproteobacteria</taxon>
        <taxon>Rhodospirillales</taxon>
        <taxon>Oceanibaculaceae</taxon>
        <taxon>Oceanibaculum</taxon>
    </lineage>
</organism>
<dbReference type="GO" id="GO:0016853">
    <property type="term" value="F:isomerase activity"/>
    <property type="evidence" value="ECO:0007669"/>
    <property type="project" value="UniProtKB-KW"/>
</dbReference>
<sequence>MLLPDSRVYVAGHTGLAGSAICRRLEAEGHRNLLLRTHTEVELTDEGAVERFFDAEKPSHVILAAAKVGGIAANAAFPAEFLSVNLRIAANVIESAWRHGAEKLLYLASSCIYPRVTPQPIREEALLTGALEPTNEAYAIAKIAGLKLCQAYRRQHGFDAIVAMPTNLYGPHDRFDLEAGHVLPSLLRRFHEAKEAGAPEVIVWGSGSPRRDFLHADDLGTACLTLLRDYSDEMPVNIGSGDDILIRDLAFLVAEITGYRGAITFDPSRPDGTPEKRLDITRISGLGWRPAIDLRSGIEQTYRWYRENCARETATV</sequence>
<dbReference type="Gene3D" id="3.90.25.10">
    <property type="entry name" value="UDP-galactose 4-epimerase, domain 1"/>
    <property type="match status" value="1"/>
</dbReference>
<feature type="domain" description="NAD-dependent epimerase/dehydratase" evidence="10">
    <location>
        <begin position="8"/>
        <end position="239"/>
    </location>
</feature>
<evidence type="ECO:0000256" key="8">
    <source>
        <dbReference type="ARBA" id="ARBA00051935"/>
    </source>
</evidence>
<feature type="binding site" evidence="9">
    <location>
        <begin position="12"/>
        <end position="18"/>
    </location>
    <ligand>
        <name>NADP(+)</name>
        <dbReference type="ChEBI" id="CHEBI:58349"/>
    </ligand>
</feature>
<dbReference type="Gene3D" id="3.40.50.720">
    <property type="entry name" value="NAD(P)-binding Rossmann-like Domain"/>
    <property type="match status" value="1"/>
</dbReference>
<proteinExistence type="inferred from homology"/>
<dbReference type="PANTHER" id="PTHR43238">
    <property type="entry name" value="GDP-L-FUCOSE SYNTHASE"/>
    <property type="match status" value="1"/>
</dbReference>
<comment type="caution">
    <text evidence="11">The sequence shown here is derived from an EMBL/GenBank/DDBJ whole genome shotgun (WGS) entry which is preliminary data.</text>
</comment>
<evidence type="ECO:0000313" key="12">
    <source>
        <dbReference type="Proteomes" id="UP000006746"/>
    </source>
</evidence>
<dbReference type="InterPro" id="IPR036291">
    <property type="entry name" value="NAD(P)-bd_dom_sf"/>
</dbReference>
<evidence type="ECO:0000313" key="11">
    <source>
        <dbReference type="EMBL" id="EKE69412.1"/>
    </source>
</evidence>
<dbReference type="HAMAP" id="MF_00956">
    <property type="entry name" value="GDP_fucose_synth"/>
    <property type="match status" value="1"/>
</dbReference>
<keyword evidence="4 9" id="KW-0521">NADP</keyword>
<dbReference type="STRING" id="1207063.P24_16497"/>
<protein>
    <recommendedName>
        <fullName evidence="3 9">GDP-L-fucose synthase</fullName>
        <ecNumber evidence="3 9">1.1.1.271</ecNumber>
    </recommendedName>
    <alternativeName>
        <fullName evidence="9">GDP-4-keto-6-deoxy-D-mannose-3,5-epimerase-4-reductase</fullName>
    </alternativeName>
</protein>
<feature type="binding site" evidence="9">
    <location>
        <begin position="107"/>
        <end position="110"/>
    </location>
    <ligand>
        <name>NADP(+)</name>
        <dbReference type="ChEBI" id="CHEBI:58349"/>
    </ligand>
</feature>
<feature type="binding site" evidence="9">
    <location>
        <position position="271"/>
    </location>
    <ligand>
        <name>substrate</name>
    </ligand>
</feature>
<feature type="site" description="Important for catalytic activity" evidence="9">
    <location>
        <position position="111"/>
    </location>
</feature>
<evidence type="ECO:0000256" key="1">
    <source>
        <dbReference type="ARBA" id="ARBA00004883"/>
    </source>
</evidence>
<dbReference type="PATRIC" id="fig|1207063.3.peg.3323"/>
<dbReference type="EC" id="1.1.1.271" evidence="3 9"/>
<dbReference type="FunFam" id="3.40.50.720:FF:000101">
    <property type="entry name" value="GDP-L-fucose synthase"/>
    <property type="match status" value="1"/>
</dbReference>
<feature type="binding site" evidence="9">
    <location>
        <position position="181"/>
    </location>
    <ligand>
        <name>NADP(+)</name>
        <dbReference type="ChEBI" id="CHEBI:58349"/>
    </ligand>
</feature>
<feature type="binding site" evidence="9">
    <location>
        <position position="211"/>
    </location>
    <ligand>
        <name>substrate</name>
    </ligand>
</feature>
<evidence type="ECO:0000256" key="2">
    <source>
        <dbReference type="ARBA" id="ARBA00005959"/>
    </source>
</evidence>
<feature type="active site" description="Proton donor/acceptor" evidence="9">
    <location>
        <position position="138"/>
    </location>
</feature>
<reference evidence="11 12" key="1">
    <citation type="journal article" date="2012" name="J. Bacteriol.">
        <title>Genome Sequence of Oceanibaculum indicum Type Strain P24.</title>
        <authorList>
            <person name="Lai Q."/>
            <person name="Shao Z."/>
        </authorList>
    </citation>
    <scope>NUCLEOTIDE SEQUENCE [LARGE SCALE GENOMIC DNA]</scope>
    <source>
        <strain evidence="11 12">P24</strain>
    </source>
</reference>
<dbReference type="Pfam" id="PF01370">
    <property type="entry name" value="Epimerase"/>
    <property type="match status" value="1"/>
</dbReference>
<dbReference type="Proteomes" id="UP000006746">
    <property type="component" value="Unassembled WGS sequence"/>
</dbReference>
<dbReference type="GO" id="GO:0070401">
    <property type="term" value="F:NADP+ binding"/>
    <property type="evidence" value="ECO:0007669"/>
    <property type="project" value="UniProtKB-UniRule"/>
</dbReference>
<evidence type="ECO:0000256" key="7">
    <source>
        <dbReference type="ARBA" id="ARBA00023268"/>
    </source>
</evidence>
<keyword evidence="6 9" id="KW-0413">Isomerase</keyword>
<comment type="catalytic activity">
    <reaction evidence="8 9">
        <text>GDP-beta-L-fucose + NADP(+) = GDP-4-dehydro-alpha-D-rhamnose + NADPH + H(+)</text>
        <dbReference type="Rhea" id="RHEA:18885"/>
        <dbReference type="ChEBI" id="CHEBI:15378"/>
        <dbReference type="ChEBI" id="CHEBI:57273"/>
        <dbReference type="ChEBI" id="CHEBI:57783"/>
        <dbReference type="ChEBI" id="CHEBI:57964"/>
        <dbReference type="ChEBI" id="CHEBI:58349"/>
        <dbReference type="EC" id="1.1.1.271"/>
    </reaction>
</comment>
<feature type="binding site" evidence="9">
    <location>
        <position position="142"/>
    </location>
    <ligand>
        <name>NADP(+)</name>
        <dbReference type="ChEBI" id="CHEBI:58349"/>
    </ligand>
</feature>
<dbReference type="InterPro" id="IPR028614">
    <property type="entry name" value="GDP_fucose/colitose_synth"/>
</dbReference>
<evidence type="ECO:0000256" key="5">
    <source>
        <dbReference type="ARBA" id="ARBA00023002"/>
    </source>
</evidence>
<keyword evidence="7 9" id="KW-0511">Multifunctional enzyme</keyword>
<dbReference type="SUPFAM" id="SSF51735">
    <property type="entry name" value="NAD(P)-binding Rossmann-fold domains"/>
    <property type="match status" value="1"/>
</dbReference>
<dbReference type="PANTHER" id="PTHR43238:SF1">
    <property type="entry name" value="GDP-L-FUCOSE SYNTHASE"/>
    <property type="match status" value="1"/>
</dbReference>
<feature type="binding site" evidence="9">
    <location>
        <position position="204"/>
    </location>
    <ligand>
        <name>substrate</name>
    </ligand>
</feature>
<dbReference type="AlphaFoldDB" id="K2J3E8"/>
<dbReference type="EMBL" id="AMRL01000030">
    <property type="protein sequence ID" value="EKE69412.1"/>
    <property type="molecule type" value="Genomic_DNA"/>
</dbReference>
<accession>K2J3E8</accession>
<gene>
    <name evidence="9" type="primary">fcl</name>
    <name evidence="11" type="ORF">P24_16497</name>
</gene>
<evidence type="ECO:0000256" key="6">
    <source>
        <dbReference type="ARBA" id="ARBA00023235"/>
    </source>
</evidence>
<comment type="similarity">
    <text evidence="2 9">Belongs to the NAD(P)-dependent epimerase/dehydratase family. Fucose synthase subfamily.</text>
</comment>
<feature type="binding site" evidence="9">
    <location>
        <begin position="165"/>
        <end position="168"/>
    </location>
    <ligand>
        <name>NADP(+)</name>
        <dbReference type="ChEBI" id="CHEBI:58349"/>
    </ligand>
</feature>